<sequence>MKSDTVRHYLMMSLEFGAYCVLMTLLSYLMVLLVLRAPQPNSGIYIGVALLAALLTGLHAGKMFRMYRIAMLRFQNRKPTGKKKQSLPVRHWSDRIAAEEAVGRHDARRKQATGEEASPELEAIRLRIAERMAKEDRERDELAREDRERLERERIERMERARSERIRNETRASRQKN</sequence>
<feature type="region of interest" description="Disordered" evidence="1">
    <location>
        <begin position="134"/>
        <end position="177"/>
    </location>
</feature>
<proteinExistence type="predicted"/>
<protein>
    <submittedName>
        <fullName evidence="3">Uncharacterized protein</fullName>
    </submittedName>
</protein>
<evidence type="ECO:0000313" key="4">
    <source>
        <dbReference type="Proteomes" id="UP000531251"/>
    </source>
</evidence>
<keyword evidence="2" id="KW-0812">Transmembrane</keyword>
<organism evidence="3 4">
    <name type="scientific">Sphingomonas trueperi</name>
    <dbReference type="NCBI Taxonomy" id="53317"/>
    <lineage>
        <taxon>Bacteria</taxon>
        <taxon>Pseudomonadati</taxon>
        <taxon>Pseudomonadota</taxon>
        <taxon>Alphaproteobacteria</taxon>
        <taxon>Sphingomonadales</taxon>
        <taxon>Sphingomonadaceae</taxon>
        <taxon>Sphingomonas</taxon>
    </lineage>
</organism>
<reference evidence="3 4" key="1">
    <citation type="submission" date="2020-03" db="EMBL/GenBank/DDBJ databases">
        <title>Genomic Encyclopedia of Type Strains, Phase IV (KMG-IV): sequencing the most valuable type-strain genomes for metagenomic binning, comparative biology and taxonomic classification.</title>
        <authorList>
            <person name="Goeker M."/>
        </authorList>
    </citation>
    <scope>NUCLEOTIDE SEQUENCE [LARGE SCALE GENOMIC DNA]</scope>
    <source>
        <strain evidence="3 4">DSM 7225</strain>
    </source>
</reference>
<dbReference type="AlphaFoldDB" id="A0A7X6BDB9"/>
<dbReference type="RefSeq" id="WP_125972026.1">
    <property type="nucleotide sequence ID" value="NZ_BAAADY010000006.1"/>
</dbReference>
<evidence type="ECO:0000256" key="2">
    <source>
        <dbReference type="SAM" id="Phobius"/>
    </source>
</evidence>
<evidence type="ECO:0000256" key="1">
    <source>
        <dbReference type="SAM" id="MobiDB-lite"/>
    </source>
</evidence>
<feature type="transmembrane region" description="Helical" evidence="2">
    <location>
        <begin position="16"/>
        <end position="37"/>
    </location>
</feature>
<comment type="caution">
    <text evidence="3">The sequence shown here is derived from an EMBL/GenBank/DDBJ whole genome shotgun (WGS) entry which is preliminary data.</text>
</comment>
<dbReference type="EMBL" id="JAATJB010000005">
    <property type="protein sequence ID" value="NJB97741.1"/>
    <property type="molecule type" value="Genomic_DNA"/>
</dbReference>
<keyword evidence="2" id="KW-0472">Membrane</keyword>
<keyword evidence="4" id="KW-1185">Reference proteome</keyword>
<name>A0A7X6BDB9_9SPHN</name>
<evidence type="ECO:0000313" key="3">
    <source>
        <dbReference type="EMBL" id="NJB97741.1"/>
    </source>
</evidence>
<gene>
    <name evidence="3" type="ORF">GGR89_002056</name>
</gene>
<feature type="transmembrane region" description="Helical" evidence="2">
    <location>
        <begin position="43"/>
        <end position="61"/>
    </location>
</feature>
<accession>A0A7X6BDB9</accession>
<keyword evidence="2" id="KW-1133">Transmembrane helix</keyword>
<dbReference type="Proteomes" id="UP000531251">
    <property type="component" value="Unassembled WGS sequence"/>
</dbReference>